<evidence type="ECO:0000313" key="11">
    <source>
        <dbReference type="Proteomes" id="UP000230821"/>
    </source>
</evidence>
<proteinExistence type="inferred from homology"/>
<feature type="transmembrane region" description="Helical" evidence="8">
    <location>
        <begin position="90"/>
        <end position="110"/>
    </location>
</feature>
<comment type="subcellular location">
    <subcellularLocation>
        <location evidence="1">Cell inner membrane</location>
        <topology evidence="1">Multi-pass membrane protein</topology>
    </subcellularLocation>
    <subcellularLocation>
        <location evidence="8">Cell membrane</location>
        <topology evidence="8">Multi-pass membrane protein</topology>
    </subcellularLocation>
</comment>
<feature type="transmembrane region" description="Helical" evidence="8">
    <location>
        <begin position="394"/>
        <end position="416"/>
    </location>
</feature>
<keyword evidence="2 8" id="KW-0813">Transport</keyword>
<evidence type="ECO:0000256" key="7">
    <source>
        <dbReference type="ARBA" id="ARBA00023136"/>
    </source>
</evidence>
<evidence type="ECO:0000256" key="5">
    <source>
        <dbReference type="ARBA" id="ARBA00022692"/>
    </source>
</evidence>
<feature type="transmembrane region" description="Helical" evidence="8">
    <location>
        <begin position="20"/>
        <end position="41"/>
    </location>
</feature>
<dbReference type="PANTHER" id="PTHR43357">
    <property type="entry name" value="INNER MEMBRANE ABC TRANSPORTER PERMEASE PROTEIN YDCV"/>
    <property type="match status" value="1"/>
</dbReference>
<keyword evidence="3" id="KW-1003">Cell membrane</keyword>
<dbReference type="SUPFAM" id="SSF161098">
    <property type="entry name" value="MetI-like"/>
    <property type="match status" value="2"/>
</dbReference>
<keyword evidence="6 8" id="KW-1133">Transmembrane helix</keyword>
<evidence type="ECO:0000256" key="1">
    <source>
        <dbReference type="ARBA" id="ARBA00004429"/>
    </source>
</evidence>
<dbReference type="PROSITE" id="PS50928">
    <property type="entry name" value="ABC_TM1"/>
    <property type="match status" value="2"/>
</dbReference>
<evidence type="ECO:0000256" key="3">
    <source>
        <dbReference type="ARBA" id="ARBA00022475"/>
    </source>
</evidence>
<feature type="transmembrane region" description="Helical" evidence="8">
    <location>
        <begin position="521"/>
        <end position="544"/>
    </location>
</feature>
<feature type="domain" description="ABC transmembrane type-1" evidence="9">
    <location>
        <begin position="390"/>
        <end position="584"/>
    </location>
</feature>
<dbReference type="Gene3D" id="1.10.3720.10">
    <property type="entry name" value="MetI-like"/>
    <property type="match status" value="2"/>
</dbReference>
<dbReference type="GO" id="GO:0055085">
    <property type="term" value="P:transmembrane transport"/>
    <property type="evidence" value="ECO:0007669"/>
    <property type="project" value="InterPro"/>
</dbReference>
<feature type="transmembrane region" description="Helical" evidence="8">
    <location>
        <begin position="457"/>
        <end position="477"/>
    </location>
</feature>
<dbReference type="Proteomes" id="UP000230821">
    <property type="component" value="Unassembled WGS sequence"/>
</dbReference>
<name>A0A2G6KF72_9BACT</name>
<gene>
    <name evidence="10" type="ORF">CSA56_07965</name>
</gene>
<dbReference type="EMBL" id="PDSK01000090">
    <property type="protein sequence ID" value="PIE34311.1"/>
    <property type="molecule type" value="Genomic_DNA"/>
</dbReference>
<evidence type="ECO:0000256" key="2">
    <source>
        <dbReference type="ARBA" id="ARBA00022448"/>
    </source>
</evidence>
<keyword evidence="5 8" id="KW-0812">Transmembrane</keyword>
<comment type="similarity">
    <text evidence="8">Belongs to the binding-protein-dependent transport system permease family.</text>
</comment>
<dbReference type="AlphaFoldDB" id="A0A2G6KF72"/>
<keyword evidence="4" id="KW-0997">Cell inner membrane</keyword>
<dbReference type="PANTHER" id="PTHR43357:SF4">
    <property type="entry name" value="INNER MEMBRANE ABC TRANSPORTER PERMEASE PROTEIN YDCV"/>
    <property type="match status" value="1"/>
</dbReference>
<dbReference type="CDD" id="cd06261">
    <property type="entry name" value="TM_PBP2"/>
    <property type="match status" value="2"/>
</dbReference>
<reference evidence="10 11" key="1">
    <citation type="submission" date="2017-10" db="EMBL/GenBank/DDBJ databases">
        <title>Novel microbial diversity and functional potential in the marine mammal oral microbiome.</title>
        <authorList>
            <person name="Dudek N.K."/>
            <person name="Sun C.L."/>
            <person name="Burstein D."/>
            <person name="Kantor R.S."/>
            <person name="Aliaga Goltsman D.S."/>
            <person name="Bik E.M."/>
            <person name="Thomas B.C."/>
            <person name="Banfield J.F."/>
            <person name="Relman D.A."/>
        </authorList>
    </citation>
    <scope>NUCLEOTIDE SEQUENCE [LARGE SCALE GENOMIC DNA]</scope>
    <source>
        <strain evidence="10">DOLJORAL78_47_16</strain>
    </source>
</reference>
<keyword evidence="7 8" id="KW-0472">Membrane</keyword>
<evidence type="ECO:0000313" key="10">
    <source>
        <dbReference type="EMBL" id="PIE34311.1"/>
    </source>
</evidence>
<feature type="transmembrane region" description="Helical" evidence="8">
    <location>
        <begin position="171"/>
        <end position="194"/>
    </location>
</feature>
<evidence type="ECO:0000256" key="6">
    <source>
        <dbReference type="ARBA" id="ARBA00022989"/>
    </source>
</evidence>
<accession>A0A2G6KF72</accession>
<dbReference type="InterPro" id="IPR000515">
    <property type="entry name" value="MetI-like"/>
</dbReference>
<feature type="domain" description="ABC transmembrane type-1" evidence="9">
    <location>
        <begin position="84"/>
        <end position="292"/>
    </location>
</feature>
<protein>
    <submittedName>
        <fullName evidence="10">ABC transporter permease</fullName>
    </submittedName>
</protein>
<feature type="transmembrane region" description="Helical" evidence="8">
    <location>
        <begin position="319"/>
        <end position="345"/>
    </location>
</feature>
<feature type="transmembrane region" description="Helical" evidence="8">
    <location>
        <begin position="275"/>
        <end position="298"/>
    </location>
</feature>
<sequence length="593" mass="66006">MKMKAIYQFRQFFRRPEKSWGVILFLLLIFLVVVPAVYILLNSFVFDAAGIRLVRGAQLGQATIFYWTRVLHSRISKAILYEPALHSVSIAVGMTAISLSLGAFLAWLVVRTNLPWKRFFSMTLIIPYIVPSWTVALAWIMVFKSKRFGGTPGLLNALFGVDVPEWISFGYVPIIIALGVHYIPYTFILMRGALANIDSRLEESAELLGANRFEILRKITFPITLPALGSAFILTFSKGLGEFATQAFLGLPIRYYTLSTRVYSTLSNRLYGEGYVLALILILTTAVMVWANQALLGTRKAFVTISGKGTRKKAVDLGVWRRPAAFGLLLFVIVFVLGPLLLLGWQTLMRYEGQYGFDNVTLHYWFGKADPELAEGQPGIFRNPFILGAIKNSVLLAGATAIISGIIGILLGYTVVRNRGHILSRAIENLSFVPYMVPGIAFGGIFLTMFARSWGPVPALYGTFTLLVLTCVVKYLPYSSSSGIAAMHQIDPSLEEVGVIHGISWRTRFTRIVMPLSKAGILSAMLLTLVTTMRVLDVVVLLVTPKTTLMTSIIFRYQTQDFTQHAYAIMLVIVFIILAAHFYLHRLGGKIEL</sequence>
<feature type="transmembrane region" description="Helical" evidence="8">
    <location>
        <begin position="432"/>
        <end position="451"/>
    </location>
</feature>
<feature type="transmembrane region" description="Helical" evidence="8">
    <location>
        <begin position="215"/>
        <end position="236"/>
    </location>
</feature>
<organism evidence="10 11">
    <name type="scientific">candidate division KSB3 bacterium</name>
    <dbReference type="NCBI Taxonomy" id="2044937"/>
    <lineage>
        <taxon>Bacteria</taxon>
        <taxon>candidate division KSB3</taxon>
    </lineage>
</organism>
<evidence type="ECO:0000256" key="8">
    <source>
        <dbReference type="RuleBase" id="RU363032"/>
    </source>
</evidence>
<dbReference type="Pfam" id="PF00528">
    <property type="entry name" value="BPD_transp_1"/>
    <property type="match status" value="2"/>
</dbReference>
<feature type="transmembrane region" description="Helical" evidence="8">
    <location>
        <begin position="122"/>
        <end position="142"/>
    </location>
</feature>
<dbReference type="GO" id="GO:0005886">
    <property type="term" value="C:plasma membrane"/>
    <property type="evidence" value="ECO:0007669"/>
    <property type="project" value="UniProtKB-SubCell"/>
</dbReference>
<dbReference type="InterPro" id="IPR035906">
    <property type="entry name" value="MetI-like_sf"/>
</dbReference>
<feature type="transmembrane region" description="Helical" evidence="8">
    <location>
        <begin position="564"/>
        <end position="584"/>
    </location>
</feature>
<evidence type="ECO:0000259" key="9">
    <source>
        <dbReference type="PROSITE" id="PS50928"/>
    </source>
</evidence>
<evidence type="ECO:0000256" key="4">
    <source>
        <dbReference type="ARBA" id="ARBA00022519"/>
    </source>
</evidence>
<comment type="caution">
    <text evidence="10">The sequence shown here is derived from an EMBL/GenBank/DDBJ whole genome shotgun (WGS) entry which is preliminary data.</text>
</comment>